<evidence type="ECO:0000313" key="11">
    <source>
        <dbReference type="Proteomes" id="UP000320801"/>
    </source>
</evidence>
<comment type="cofactor">
    <cofactor evidence="1 8">
        <name>Zn(2+)</name>
        <dbReference type="ChEBI" id="CHEBI:29105"/>
    </cofactor>
</comment>
<dbReference type="GO" id="GO:0009165">
    <property type="term" value="P:nucleotide biosynthetic process"/>
    <property type="evidence" value="ECO:0007669"/>
    <property type="project" value="UniProtKB-KW"/>
</dbReference>
<gene>
    <name evidence="10" type="ORF">E1I18_02460</name>
</gene>
<feature type="active site" description="Proton donor" evidence="7">
    <location>
        <position position="79"/>
    </location>
</feature>
<protein>
    <submittedName>
        <fullName evidence="10">dCMP deaminase family protein</fullName>
    </submittedName>
</protein>
<keyword evidence="5" id="KW-0378">Hydrolase</keyword>
<evidence type="ECO:0000256" key="5">
    <source>
        <dbReference type="ARBA" id="ARBA00022801"/>
    </source>
</evidence>
<evidence type="ECO:0000256" key="7">
    <source>
        <dbReference type="PIRSR" id="PIRSR006019-1"/>
    </source>
</evidence>
<dbReference type="PROSITE" id="PS00903">
    <property type="entry name" value="CYT_DCMP_DEAMINASES_1"/>
    <property type="match status" value="1"/>
</dbReference>
<dbReference type="GO" id="GO:0004132">
    <property type="term" value="F:dCMP deaminase activity"/>
    <property type="evidence" value="ECO:0007669"/>
    <property type="project" value="InterPro"/>
</dbReference>
<dbReference type="GO" id="GO:0008270">
    <property type="term" value="F:zinc ion binding"/>
    <property type="evidence" value="ECO:0007669"/>
    <property type="project" value="InterPro"/>
</dbReference>
<comment type="caution">
    <text evidence="10">The sequence shown here is derived from an EMBL/GenBank/DDBJ whole genome shotgun (WGS) entry which is preliminary data.</text>
</comment>
<dbReference type="Pfam" id="PF00383">
    <property type="entry name" value="dCMP_cyt_deam_1"/>
    <property type="match status" value="1"/>
</dbReference>
<name>A0A507SQL5_9BACT</name>
<evidence type="ECO:0000256" key="1">
    <source>
        <dbReference type="ARBA" id="ARBA00001947"/>
    </source>
</evidence>
<proteinExistence type="inferred from homology"/>
<evidence type="ECO:0000256" key="2">
    <source>
        <dbReference type="ARBA" id="ARBA00006576"/>
    </source>
</evidence>
<dbReference type="InterPro" id="IPR015517">
    <property type="entry name" value="dCMP_deaminase-rel"/>
</dbReference>
<dbReference type="InterPro" id="IPR035105">
    <property type="entry name" value="Deoxycytidylate_deaminase_dom"/>
</dbReference>
<dbReference type="Proteomes" id="UP000320801">
    <property type="component" value="Unassembled WGS sequence"/>
</dbReference>
<reference evidence="10 11" key="1">
    <citation type="submission" date="2019-03" db="EMBL/GenBank/DDBJ databases">
        <title>Characterization of a novel Mycoplasma cynos real-time PCR assay.</title>
        <authorList>
            <person name="Tallmadge R.L."/>
            <person name="Mitchell P.K."/>
            <person name="Goodman L."/>
        </authorList>
    </citation>
    <scope>NUCLEOTIDE SEQUENCE [LARGE SCALE GENOMIC DNA]</scope>
    <source>
        <strain evidence="10 11">1642</strain>
    </source>
</reference>
<dbReference type="EMBL" id="SMDN01000008">
    <property type="protein sequence ID" value="TQC51423.1"/>
    <property type="molecule type" value="Genomic_DNA"/>
</dbReference>
<dbReference type="InterPro" id="IPR016193">
    <property type="entry name" value="Cytidine_deaminase-like"/>
</dbReference>
<dbReference type="PANTHER" id="PTHR11086">
    <property type="entry name" value="DEOXYCYTIDYLATE DEAMINASE-RELATED"/>
    <property type="match status" value="1"/>
</dbReference>
<dbReference type="InterPro" id="IPR016473">
    <property type="entry name" value="dCMP_deaminase"/>
</dbReference>
<keyword evidence="11" id="KW-1185">Reference proteome</keyword>
<dbReference type="AlphaFoldDB" id="A0A507SQL5"/>
<dbReference type="OrthoDB" id="9788517at2"/>
<keyword evidence="3 8" id="KW-0479">Metal-binding</keyword>
<comment type="similarity">
    <text evidence="2">Belongs to the cytidine and deoxycytidylate deaminase family.</text>
</comment>
<keyword evidence="6 8" id="KW-0862">Zinc</keyword>
<feature type="binding site" evidence="8">
    <location>
        <position position="105"/>
    </location>
    <ligand>
        <name>Zn(2+)</name>
        <dbReference type="ChEBI" id="CHEBI:29105"/>
        <note>catalytic</note>
    </ligand>
</feature>
<evidence type="ECO:0000256" key="4">
    <source>
        <dbReference type="ARBA" id="ARBA00022727"/>
    </source>
</evidence>
<feature type="binding site" evidence="8">
    <location>
        <position position="77"/>
    </location>
    <ligand>
        <name>Zn(2+)</name>
        <dbReference type="ChEBI" id="CHEBI:29105"/>
        <note>catalytic</note>
    </ligand>
</feature>
<sequence>MKKDSLYWDGYFMALSKVSALRSKDPSTQVGACIVDKDKKVVGLGYNGMPKGIDDDTFPWDREASKPKDTKYPYVIHAEVNAIINAFGKTKGATLYTSLYPCSNCAKTIVQAGIDTVIYESDKYHDTEDGEIARKILQSCNINCVQLEIDTNVNVQVGEKMFKA</sequence>
<organism evidence="10 11">
    <name type="scientific">Mycoplasmopsis mucosicanis</name>
    <dbReference type="NCBI Taxonomy" id="458208"/>
    <lineage>
        <taxon>Bacteria</taxon>
        <taxon>Bacillati</taxon>
        <taxon>Mycoplasmatota</taxon>
        <taxon>Mycoplasmoidales</taxon>
        <taxon>Metamycoplasmataceae</taxon>
        <taxon>Mycoplasmopsis</taxon>
    </lineage>
</organism>
<evidence type="ECO:0000256" key="6">
    <source>
        <dbReference type="ARBA" id="ARBA00022833"/>
    </source>
</evidence>
<evidence type="ECO:0000256" key="3">
    <source>
        <dbReference type="ARBA" id="ARBA00022723"/>
    </source>
</evidence>
<keyword evidence="4" id="KW-0545">Nucleotide biosynthesis</keyword>
<dbReference type="PANTHER" id="PTHR11086:SF18">
    <property type="entry name" value="DEOXYCYTIDYLATE DEAMINASE"/>
    <property type="match status" value="1"/>
</dbReference>
<evidence type="ECO:0000256" key="8">
    <source>
        <dbReference type="PIRSR" id="PIRSR006019-2"/>
    </source>
</evidence>
<dbReference type="GO" id="GO:0006220">
    <property type="term" value="P:pyrimidine nucleotide metabolic process"/>
    <property type="evidence" value="ECO:0007669"/>
    <property type="project" value="InterPro"/>
</dbReference>
<dbReference type="CDD" id="cd01286">
    <property type="entry name" value="deoxycytidylate_deaminase"/>
    <property type="match status" value="1"/>
</dbReference>
<evidence type="ECO:0000259" key="9">
    <source>
        <dbReference type="PROSITE" id="PS51747"/>
    </source>
</evidence>
<dbReference type="SUPFAM" id="SSF53927">
    <property type="entry name" value="Cytidine deaminase-like"/>
    <property type="match status" value="1"/>
</dbReference>
<dbReference type="InterPro" id="IPR002125">
    <property type="entry name" value="CMP_dCMP_dom"/>
</dbReference>
<feature type="binding site" evidence="8">
    <location>
        <position position="102"/>
    </location>
    <ligand>
        <name>Zn(2+)</name>
        <dbReference type="ChEBI" id="CHEBI:29105"/>
        <note>catalytic</note>
    </ligand>
</feature>
<dbReference type="InterPro" id="IPR016192">
    <property type="entry name" value="APOBEC/CMP_deaminase_Zn-bd"/>
</dbReference>
<feature type="domain" description="CMP/dCMP-type deaminase" evidence="9">
    <location>
        <begin position="7"/>
        <end position="140"/>
    </location>
</feature>
<evidence type="ECO:0000313" key="10">
    <source>
        <dbReference type="EMBL" id="TQC51423.1"/>
    </source>
</evidence>
<dbReference type="GO" id="GO:0005737">
    <property type="term" value="C:cytoplasm"/>
    <property type="evidence" value="ECO:0007669"/>
    <property type="project" value="TreeGrafter"/>
</dbReference>
<accession>A0A507SQL5</accession>
<dbReference type="PROSITE" id="PS51747">
    <property type="entry name" value="CYT_DCMP_DEAMINASES_2"/>
    <property type="match status" value="1"/>
</dbReference>
<dbReference type="FunFam" id="3.40.140.10:FF:000021">
    <property type="entry name" value="Deoxycytidylate deaminase"/>
    <property type="match status" value="1"/>
</dbReference>
<dbReference type="Gene3D" id="3.40.140.10">
    <property type="entry name" value="Cytidine Deaminase, domain 2"/>
    <property type="match status" value="1"/>
</dbReference>
<dbReference type="PIRSF" id="PIRSF006019">
    <property type="entry name" value="dCMP_deaminase"/>
    <property type="match status" value="1"/>
</dbReference>
<dbReference type="RefSeq" id="WP_141484017.1">
    <property type="nucleotide sequence ID" value="NZ_SMDN01000008.1"/>
</dbReference>